<feature type="region of interest" description="Disordered" evidence="1">
    <location>
        <begin position="46"/>
        <end position="79"/>
    </location>
</feature>
<sequence>MASNVRAAYDRVHVFGRFEVPQMTRRWLSRRAPVLDWRLLAACARRWRGSRPPQEKRPPSSQDPPPPAGDPPSGIRSSQ</sequence>
<feature type="compositionally biased region" description="Pro residues" evidence="1">
    <location>
        <begin position="61"/>
        <end position="70"/>
    </location>
</feature>
<name>A0ABN7AF77_9HEMI</name>
<dbReference type="EMBL" id="AP028909">
    <property type="protein sequence ID" value="BES89536.1"/>
    <property type="molecule type" value="Genomic_DNA"/>
</dbReference>
<evidence type="ECO:0000313" key="2">
    <source>
        <dbReference type="EMBL" id="BES89536.1"/>
    </source>
</evidence>
<dbReference type="Proteomes" id="UP001307889">
    <property type="component" value="Chromosome 1"/>
</dbReference>
<evidence type="ECO:0000256" key="1">
    <source>
        <dbReference type="SAM" id="MobiDB-lite"/>
    </source>
</evidence>
<organism evidence="2 3">
    <name type="scientific">Nesidiocoris tenuis</name>
    <dbReference type="NCBI Taxonomy" id="355587"/>
    <lineage>
        <taxon>Eukaryota</taxon>
        <taxon>Metazoa</taxon>
        <taxon>Ecdysozoa</taxon>
        <taxon>Arthropoda</taxon>
        <taxon>Hexapoda</taxon>
        <taxon>Insecta</taxon>
        <taxon>Pterygota</taxon>
        <taxon>Neoptera</taxon>
        <taxon>Paraneoptera</taxon>
        <taxon>Hemiptera</taxon>
        <taxon>Heteroptera</taxon>
        <taxon>Panheteroptera</taxon>
        <taxon>Cimicomorpha</taxon>
        <taxon>Miridae</taxon>
        <taxon>Dicyphina</taxon>
        <taxon>Nesidiocoris</taxon>
    </lineage>
</organism>
<gene>
    <name evidence="2" type="ORF">NTJ_02343</name>
</gene>
<accession>A0ABN7AF77</accession>
<keyword evidence="3" id="KW-1185">Reference proteome</keyword>
<reference evidence="2 3" key="1">
    <citation type="submission" date="2023-09" db="EMBL/GenBank/DDBJ databases">
        <title>Nesidiocoris tenuis whole genome shotgun sequence.</title>
        <authorList>
            <person name="Shibata T."/>
            <person name="Shimoda M."/>
            <person name="Kobayashi T."/>
            <person name="Uehara T."/>
        </authorList>
    </citation>
    <scope>NUCLEOTIDE SEQUENCE [LARGE SCALE GENOMIC DNA]</scope>
    <source>
        <strain evidence="2 3">Japan</strain>
    </source>
</reference>
<proteinExistence type="predicted"/>
<evidence type="ECO:0000313" key="3">
    <source>
        <dbReference type="Proteomes" id="UP001307889"/>
    </source>
</evidence>
<protein>
    <submittedName>
        <fullName evidence="2">Uncharacterized protein</fullName>
    </submittedName>
</protein>